<dbReference type="RefSeq" id="WP_239502256.1">
    <property type="nucleotide sequence ID" value="NZ_FOGO01000012.1"/>
</dbReference>
<organism evidence="2 3">
    <name type="scientific">Streptomyces qinglanensis</name>
    <dbReference type="NCBI Taxonomy" id="943816"/>
    <lineage>
        <taxon>Bacteria</taxon>
        <taxon>Bacillati</taxon>
        <taxon>Actinomycetota</taxon>
        <taxon>Actinomycetes</taxon>
        <taxon>Kitasatosporales</taxon>
        <taxon>Streptomycetaceae</taxon>
        <taxon>Streptomyces</taxon>
    </lineage>
</organism>
<feature type="region of interest" description="Disordered" evidence="1">
    <location>
        <begin position="9"/>
        <end position="45"/>
    </location>
</feature>
<evidence type="ECO:0000313" key="3">
    <source>
        <dbReference type="Proteomes" id="UP000182841"/>
    </source>
</evidence>
<evidence type="ECO:0000313" key="2">
    <source>
        <dbReference type="EMBL" id="SES22360.1"/>
    </source>
</evidence>
<accession>A0A1H9VKS3</accession>
<dbReference type="Proteomes" id="UP000182841">
    <property type="component" value="Unassembled WGS sequence"/>
</dbReference>
<dbReference type="AlphaFoldDB" id="A0A1H9VKS3"/>
<evidence type="ECO:0000256" key="1">
    <source>
        <dbReference type="SAM" id="MobiDB-lite"/>
    </source>
</evidence>
<reference evidence="3" key="1">
    <citation type="submission" date="2016-10" db="EMBL/GenBank/DDBJ databases">
        <authorList>
            <person name="Varghese N."/>
            <person name="Submissions S."/>
        </authorList>
    </citation>
    <scope>NUCLEOTIDE SEQUENCE [LARGE SCALE GENOMIC DNA]</scope>
    <source>
        <strain evidence="3">CGMCC 4.6825</strain>
    </source>
</reference>
<protein>
    <submittedName>
        <fullName evidence="2">Uncharacterized protein</fullName>
    </submittedName>
</protein>
<proteinExistence type="predicted"/>
<gene>
    <name evidence="2" type="ORF">SAMN05421870_112125</name>
</gene>
<feature type="compositionally biased region" description="Polar residues" evidence="1">
    <location>
        <begin position="20"/>
        <end position="34"/>
    </location>
</feature>
<sequence length="167" mass="17775">MDGMSFEQEWSALKSGADGTDSTAMRLNQATSPDTGPGGGSRMDGSGWLVLERDDLGRVGHAAYTLWRKLRTSADLSGGAGGKGAGATERAASQLKAHSFLLGAELARTAKFWTSQVNTVLQGCAHISDHLDFSKEYQGEEDRKIGAQILGEDGKELPPSQISRLLH</sequence>
<name>A0A1H9VKS3_9ACTN</name>
<dbReference type="EMBL" id="FOGO01000012">
    <property type="protein sequence ID" value="SES22360.1"/>
    <property type="molecule type" value="Genomic_DNA"/>
</dbReference>
<keyword evidence="3" id="KW-1185">Reference proteome</keyword>